<keyword evidence="2" id="KW-0813">Transport</keyword>
<dbReference type="GO" id="GO:0006606">
    <property type="term" value="P:protein import into nucleus"/>
    <property type="evidence" value="ECO:0007669"/>
    <property type="project" value="TreeGrafter"/>
</dbReference>
<evidence type="ECO:0000313" key="5">
    <source>
        <dbReference type="Proteomes" id="UP000243515"/>
    </source>
</evidence>
<dbReference type="Pfam" id="PF04603">
    <property type="entry name" value="Mog1"/>
    <property type="match status" value="1"/>
</dbReference>
<evidence type="ECO:0000256" key="3">
    <source>
        <dbReference type="ARBA" id="ARBA00022927"/>
    </source>
</evidence>
<name>A0A232LRD1_9EURO</name>
<dbReference type="GO" id="GO:0005085">
    <property type="term" value="F:guanyl-nucleotide exchange factor activity"/>
    <property type="evidence" value="ECO:0007669"/>
    <property type="project" value="TreeGrafter"/>
</dbReference>
<keyword evidence="5" id="KW-1185">Reference proteome</keyword>
<dbReference type="SUPFAM" id="SSF55724">
    <property type="entry name" value="Mog1p/PsbP-like"/>
    <property type="match status" value="1"/>
</dbReference>
<comment type="similarity">
    <text evidence="1">Belongs to the MOG1 family.</text>
</comment>
<protein>
    <recommendedName>
        <fullName evidence="6">Ran-interacting Mog1 protein</fullName>
    </recommendedName>
</protein>
<dbReference type="EMBL" id="NPHW01005480">
    <property type="protein sequence ID" value="OXV06720.1"/>
    <property type="molecule type" value="Genomic_DNA"/>
</dbReference>
<accession>A0A232LRD1</accession>
<dbReference type="PANTHER" id="PTHR15837">
    <property type="entry name" value="RAN GUANINE NUCLEOTIDE RELEASE FACTOR"/>
    <property type="match status" value="1"/>
</dbReference>
<comment type="caution">
    <text evidence="4">The sequence shown here is derived from an EMBL/GenBank/DDBJ whole genome shotgun (WGS) entry which is preliminary data.</text>
</comment>
<dbReference type="GO" id="GO:0031267">
    <property type="term" value="F:small GTPase binding"/>
    <property type="evidence" value="ECO:0007669"/>
    <property type="project" value="TreeGrafter"/>
</dbReference>
<evidence type="ECO:0000256" key="2">
    <source>
        <dbReference type="ARBA" id="ARBA00022448"/>
    </source>
</evidence>
<dbReference type="InterPro" id="IPR007681">
    <property type="entry name" value="Mog1"/>
</dbReference>
<evidence type="ECO:0000313" key="4">
    <source>
        <dbReference type="EMBL" id="OXV06720.1"/>
    </source>
</evidence>
<dbReference type="Gene3D" id="3.40.1000.10">
    <property type="entry name" value="Mog1/PsbP, alpha/beta/alpha sandwich"/>
    <property type="match status" value="1"/>
</dbReference>
<dbReference type="Proteomes" id="UP000243515">
    <property type="component" value="Unassembled WGS sequence"/>
</dbReference>
<dbReference type="GO" id="GO:0005634">
    <property type="term" value="C:nucleus"/>
    <property type="evidence" value="ECO:0007669"/>
    <property type="project" value="TreeGrafter"/>
</dbReference>
<evidence type="ECO:0000256" key="1">
    <source>
        <dbReference type="ARBA" id="ARBA00010307"/>
    </source>
</evidence>
<keyword evidence="3" id="KW-0653">Protein transport</keyword>
<dbReference type="PANTHER" id="PTHR15837:SF0">
    <property type="entry name" value="RAN GUANINE NUCLEOTIDE RELEASE FACTOR"/>
    <property type="match status" value="1"/>
</dbReference>
<proteinExistence type="inferred from homology"/>
<dbReference type="OrthoDB" id="10255285at2759"/>
<dbReference type="InterPro" id="IPR016123">
    <property type="entry name" value="Mog1/PsbP_a/b/a-sand"/>
</dbReference>
<dbReference type="AlphaFoldDB" id="A0A232LRD1"/>
<sequence>MATPAAFSEKTFFGDAIVGVLPENWIDVSDLRQVPDHQEIFLSPTTLSSLIIEINERVSREEVVGSLVDQQQESFSADGRHANPQAEDIAAAFYHLRDISDEGDTMEVINPLRPVTLGKFSSGPQQLRTVASAYAGLVSLRRGASVAAPVAFDGDTAGSSATGPRLFTHSCHFLLIRLEPQQTDLLVSVNVPHEEFDLRGDPRGLFREEDLASGLLGKLIETLEIRNWGLFGQSISV</sequence>
<reference evidence="4 5" key="1">
    <citation type="journal article" date="2015" name="Environ. Microbiol.">
        <title>Metagenome sequence of Elaphomyces granulatus from sporocarp tissue reveals Ascomycota ectomycorrhizal fingerprints of genome expansion and a Proteobacteria-rich microbiome.</title>
        <authorList>
            <person name="Quandt C.A."/>
            <person name="Kohler A."/>
            <person name="Hesse C.N."/>
            <person name="Sharpton T.J."/>
            <person name="Martin F."/>
            <person name="Spatafora J.W."/>
        </authorList>
    </citation>
    <scope>NUCLEOTIDE SEQUENCE [LARGE SCALE GENOMIC DNA]</scope>
    <source>
        <strain evidence="4 5">OSC145934</strain>
    </source>
</reference>
<gene>
    <name evidence="4" type="ORF">Egran_05512</name>
</gene>
<evidence type="ECO:0008006" key="6">
    <source>
        <dbReference type="Google" id="ProtNLM"/>
    </source>
</evidence>
<organism evidence="4 5">
    <name type="scientific">Elaphomyces granulatus</name>
    <dbReference type="NCBI Taxonomy" id="519963"/>
    <lineage>
        <taxon>Eukaryota</taxon>
        <taxon>Fungi</taxon>
        <taxon>Dikarya</taxon>
        <taxon>Ascomycota</taxon>
        <taxon>Pezizomycotina</taxon>
        <taxon>Eurotiomycetes</taxon>
        <taxon>Eurotiomycetidae</taxon>
        <taxon>Eurotiales</taxon>
        <taxon>Elaphomycetaceae</taxon>
        <taxon>Elaphomyces</taxon>
    </lineage>
</organism>